<dbReference type="SUPFAM" id="SSF53955">
    <property type="entry name" value="Lysozyme-like"/>
    <property type="match status" value="1"/>
</dbReference>
<dbReference type="InterPro" id="IPR001638">
    <property type="entry name" value="Solute-binding_3/MltF_N"/>
</dbReference>
<sequence>MNIRTLIHFLKWLVPALALLYLPLAYLLFFQNIRDLDDIKIQGRARIILSYDPINYLIYRGTPMGFSYEAAEHFCRYLGVDMVVVLAEDINQQLPALKYGKGDIVAHNLTITPQRTAIVSFSSPLDYTEQVLIQRKPRPAAKGEPAPRLILSAEELEGKTVSVRRESAYYSQLLKLKNNQAIALSIETVPGVTSTSQLIRDVATGAIDYTVADRDIAEAHRTLYPNLDFTTTISPRQPLAWAVGKRSPQLESELNKWLSRADTKLHLRILHAKYYDRQYTFRRRTLHAFHSEKAGMISVYDNLIRSYAAKIGWDWRMLASLMYEESQFDANAVSWAGATGLMQLMPATAGMFKITNLFDPESNIRAGTRYLKMLHKEWKDIPDPETRLKFILASYNVGPGHVRDAQALAVKFKKDPHLWEDNVEHYLRLKSKSKYYRDKVTRYGYCNGIMPVEYTKNILARYNLYQQAIPL</sequence>
<keyword evidence="4" id="KW-0998">Cell outer membrane</keyword>
<protein>
    <submittedName>
        <fullName evidence="7">Lytic transglycosylase F</fullName>
    </submittedName>
</protein>
<evidence type="ECO:0000256" key="3">
    <source>
        <dbReference type="ARBA" id="ARBA00022729"/>
    </source>
</evidence>
<evidence type="ECO:0000256" key="5">
    <source>
        <dbReference type="SAM" id="Phobius"/>
    </source>
</evidence>
<keyword evidence="3" id="KW-0732">Signal</keyword>
<dbReference type="CDD" id="cd13403">
    <property type="entry name" value="MLTF-like"/>
    <property type="match status" value="1"/>
</dbReference>
<evidence type="ECO:0000259" key="6">
    <source>
        <dbReference type="SMART" id="SM00062"/>
    </source>
</evidence>
<comment type="similarity">
    <text evidence="2">Belongs to the transglycosylase Slt family.</text>
</comment>
<name>A0A432AX28_CHLPH</name>
<dbReference type="InterPro" id="IPR008258">
    <property type="entry name" value="Transglycosylase_SLT_dom_1"/>
</dbReference>
<dbReference type="GO" id="GO:0000270">
    <property type="term" value="P:peptidoglycan metabolic process"/>
    <property type="evidence" value="ECO:0007669"/>
    <property type="project" value="InterPro"/>
</dbReference>
<keyword evidence="5" id="KW-0472">Membrane</keyword>
<organism evidence="7 8">
    <name type="scientific">Chlorobium phaeovibrioides</name>
    <dbReference type="NCBI Taxonomy" id="1094"/>
    <lineage>
        <taxon>Bacteria</taxon>
        <taxon>Pseudomonadati</taxon>
        <taxon>Chlorobiota</taxon>
        <taxon>Chlorobiia</taxon>
        <taxon>Chlorobiales</taxon>
        <taxon>Chlorobiaceae</taxon>
        <taxon>Chlorobium/Pelodictyon group</taxon>
        <taxon>Chlorobium</taxon>
    </lineage>
</organism>
<dbReference type="Pfam" id="PF01464">
    <property type="entry name" value="SLT"/>
    <property type="match status" value="1"/>
</dbReference>
<dbReference type="AlphaFoldDB" id="A0A432AX28"/>
<dbReference type="PROSITE" id="PS00922">
    <property type="entry name" value="TRANSGLYCOSYLASE"/>
    <property type="match status" value="1"/>
</dbReference>
<dbReference type="Gene3D" id="3.40.190.10">
    <property type="entry name" value="Periplasmic binding protein-like II"/>
    <property type="match status" value="2"/>
</dbReference>
<dbReference type="GO" id="GO:0008933">
    <property type="term" value="F:peptidoglycan lytic transglycosylase activity"/>
    <property type="evidence" value="ECO:0007669"/>
    <property type="project" value="InterPro"/>
</dbReference>
<dbReference type="PANTHER" id="PTHR35936">
    <property type="entry name" value="MEMBRANE-BOUND LYTIC MUREIN TRANSGLYCOSYLASE F"/>
    <property type="match status" value="1"/>
</dbReference>
<feature type="domain" description="Solute-binding protein family 3/N-terminal" evidence="6">
    <location>
        <begin position="55"/>
        <end position="273"/>
    </location>
</feature>
<reference evidence="7 8" key="1">
    <citation type="submission" date="2018-12" db="EMBL/GenBank/DDBJ databases">
        <authorList>
            <person name="Lunina O.N."/>
            <person name="Grouzdev D.S."/>
            <person name="Gorlenko V.M."/>
            <person name="Savvichev A.S."/>
        </authorList>
    </citation>
    <scope>NUCLEOTIDE SEQUENCE [LARGE SCALE GENOMIC DNA]</scope>
    <source>
        <strain evidence="7 8">BrKhr-17</strain>
    </source>
</reference>
<accession>A0A432AX28</accession>
<proteinExistence type="inferred from homology"/>
<dbReference type="RefSeq" id="WP_011890148.1">
    <property type="nucleotide sequence ID" value="NZ_RXYK01000001.1"/>
</dbReference>
<dbReference type="GO" id="GO:0009279">
    <property type="term" value="C:cell outer membrane"/>
    <property type="evidence" value="ECO:0007669"/>
    <property type="project" value="UniProtKB-SubCell"/>
</dbReference>
<comment type="subcellular location">
    <subcellularLocation>
        <location evidence="1">Cell outer membrane</location>
        <topology evidence="1">Peripheral membrane protein</topology>
    </subcellularLocation>
</comment>
<gene>
    <name evidence="7" type="ORF">EKD02_00740</name>
</gene>
<dbReference type="CDD" id="cd01009">
    <property type="entry name" value="PBP2_YfhD_N"/>
    <property type="match status" value="1"/>
</dbReference>
<dbReference type="InterPro" id="IPR000189">
    <property type="entry name" value="Transglyc_AS"/>
</dbReference>
<dbReference type="SMART" id="SM00062">
    <property type="entry name" value="PBPb"/>
    <property type="match status" value="1"/>
</dbReference>
<feature type="transmembrane region" description="Helical" evidence="5">
    <location>
        <begin position="12"/>
        <end position="30"/>
    </location>
</feature>
<evidence type="ECO:0000313" key="7">
    <source>
        <dbReference type="EMBL" id="RTY39957.1"/>
    </source>
</evidence>
<evidence type="ECO:0000256" key="4">
    <source>
        <dbReference type="ARBA" id="ARBA00023237"/>
    </source>
</evidence>
<evidence type="ECO:0000256" key="2">
    <source>
        <dbReference type="ARBA" id="ARBA00007734"/>
    </source>
</evidence>
<comment type="caution">
    <text evidence="7">The sequence shown here is derived from an EMBL/GenBank/DDBJ whole genome shotgun (WGS) entry which is preliminary data.</text>
</comment>
<evidence type="ECO:0000256" key="1">
    <source>
        <dbReference type="ARBA" id="ARBA00004339"/>
    </source>
</evidence>
<keyword evidence="5" id="KW-1133">Transmembrane helix</keyword>
<dbReference type="InterPro" id="IPR023346">
    <property type="entry name" value="Lysozyme-like_dom_sf"/>
</dbReference>
<dbReference type="OMA" id="YYDILTW"/>
<dbReference type="EMBL" id="RXYK01000001">
    <property type="protein sequence ID" value="RTY39957.1"/>
    <property type="molecule type" value="Genomic_DNA"/>
</dbReference>
<dbReference type="SUPFAM" id="SSF53850">
    <property type="entry name" value="Periplasmic binding protein-like II"/>
    <property type="match status" value="1"/>
</dbReference>
<evidence type="ECO:0000313" key="8">
    <source>
        <dbReference type="Proteomes" id="UP000279908"/>
    </source>
</evidence>
<dbReference type="Gene3D" id="1.10.530.10">
    <property type="match status" value="1"/>
</dbReference>
<dbReference type="Pfam" id="PF00497">
    <property type="entry name" value="SBP_bac_3"/>
    <property type="match status" value="1"/>
</dbReference>
<dbReference type="Proteomes" id="UP000279908">
    <property type="component" value="Unassembled WGS sequence"/>
</dbReference>
<keyword evidence="5" id="KW-0812">Transmembrane</keyword>